<proteinExistence type="predicted"/>
<dbReference type="OrthoDB" id="8449470at2"/>
<gene>
    <name evidence="2" type="ORF">RSO01_10570</name>
</gene>
<dbReference type="Proteomes" id="UP000321058">
    <property type="component" value="Unassembled WGS sequence"/>
</dbReference>
<protein>
    <recommendedName>
        <fullName evidence="1">NYN domain-containing protein</fullName>
    </recommendedName>
</protein>
<evidence type="ECO:0000313" key="3">
    <source>
        <dbReference type="Proteomes" id="UP000321058"/>
    </source>
</evidence>
<organism evidence="2 3">
    <name type="scientific">Reyranella soli</name>
    <dbReference type="NCBI Taxonomy" id="1230389"/>
    <lineage>
        <taxon>Bacteria</taxon>
        <taxon>Pseudomonadati</taxon>
        <taxon>Pseudomonadota</taxon>
        <taxon>Alphaproteobacteria</taxon>
        <taxon>Hyphomicrobiales</taxon>
        <taxon>Reyranellaceae</taxon>
        <taxon>Reyranella</taxon>
    </lineage>
</organism>
<reference evidence="2 3" key="1">
    <citation type="submission" date="2019-07" db="EMBL/GenBank/DDBJ databases">
        <title>Whole genome shotgun sequence of Reyranella soli NBRC 108950.</title>
        <authorList>
            <person name="Hosoyama A."/>
            <person name="Uohara A."/>
            <person name="Ohji S."/>
            <person name="Ichikawa N."/>
        </authorList>
    </citation>
    <scope>NUCLEOTIDE SEQUENCE [LARGE SCALE GENOMIC DNA]</scope>
    <source>
        <strain evidence="2 3">NBRC 108950</strain>
    </source>
</reference>
<sequence>MLRAVASYPYTGPKEVGYLFIDGASLHGRIGNIASQFLNNINLDVDFARLLTLSRCAKGFYYDAIPVQDDGETDVAYKARIAPRSHIHDRAQAVQGMHVYEGDARKRRRMGYQQKKVDVMIAVDMMMHTFRRNMHHATLLTGDADFKPLIDALIREGMQVTLWYPLGETAQELIDAADIRRPIDFSTIRSVLTDESQRDFAIPGVVANPPMSETAKRVRTWGSSEAQQELWKDGPMLSIVRHYLVDDRYCVTHTNPNLLKAVCAEHPQYFVLPPDLFP</sequence>
<dbReference type="InterPro" id="IPR021139">
    <property type="entry name" value="NYN"/>
</dbReference>
<dbReference type="PANTHER" id="PTHR35458">
    <property type="entry name" value="SLR0755 PROTEIN"/>
    <property type="match status" value="1"/>
</dbReference>
<dbReference type="InterPro" id="IPR047140">
    <property type="entry name" value="LabA"/>
</dbReference>
<dbReference type="Gene3D" id="3.40.50.1010">
    <property type="entry name" value="5'-nuclease"/>
    <property type="match status" value="1"/>
</dbReference>
<dbReference type="Pfam" id="PF01936">
    <property type="entry name" value="NYN"/>
    <property type="match status" value="1"/>
</dbReference>
<evidence type="ECO:0000259" key="1">
    <source>
        <dbReference type="Pfam" id="PF01936"/>
    </source>
</evidence>
<dbReference type="EMBL" id="BKAJ01000018">
    <property type="protein sequence ID" value="GEP53891.1"/>
    <property type="molecule type" value="Genomic_DNA"/>
</dbReference>
<dbReference type="PANTHER" id="PTHR35458:SF8">
    <property type="entry name" value="SLR0650 PROTEIN"/>
    <property type="match status" value="1"/>
</dbReference>
<keyword evidence="3" id="KW-1185">Reference proteome</keyword>
<dbReference type="RefSeq" id="WP_147146938.1">
    <property type="nucleotide sequence ID" value="NZ_BKAJ01000018.1"/>
</dbReference>
<dbReference type="GO" id="GO:0004540">
    <property type="term" value="F:RNA nuclease activity"/>
    <property type="evidence" value="ECO:0007669"/>
    <property type="project" value="InterPro"/>
</dbReference>
<name>A0A512N5G5_9HYPH</name>
<dbReference type="AlphaFoldDB" id="A0A512N5G5"/>
<evidence type="ECO:0000313" key="2">
    <source>
        <dbReference type="EMBL" id="GEP53891.1"/>
    </source>
</evidence>
<accession>A0A512N5G5</accession>
<feature type="domain" description="NYN" evidence="1">
    <location>
        <begin position="75"/>
        <end position="178"/>
    </location>
</feature>
<comment type="caution">
    <text evidence="2">The sequence shown here is derived from an EMBL/GenBank/DDBJ whole genome shotgun (WGS) entry which is preliminary data.</text>
</comment>